<dbReference type="EMBL" id="NCKW01017135">
    <property type="protein sequence ID" value="POM59498.1"/>
    <property type="molecule type" value="Genomic_DNA"/>
</dbReference>
<reference evidence="2 3" key="1">
    <citation type="journal article" date="2017" name="Genome Biol. Evol.">
        <title>Phytophthora megakarya and P. palmivora, closely related causal agents of cacao black pod rot, underwent increases in genome sizes and gene numbers by different mechanisms.</title>
        <authorList>
            <person name="Ali S.S."/>
            <person name="Shao J."/>
            <person name="Lary D.J."/>
            <person name="Kronmiller B."/>
            <person name="Shen D."/>
            <person name="Strem M.D."/>
            <person name="Amoako-Attah I."/>
            <person name="Akrofi A.Y."/>
            <person name="Begoude B.A."/>
            <person name="Ten Hoopen G.M."/>
            <person name="Coulibaly K."/>
            <person name="Kebe B.I."/>
            <person name="Melnick R.L."/>
            <person name="Guiltinan M.J."/>
            <person name="Tyler B.M."/>
            <person name="Meinhardt L.W."/>
            <person name="Bailey B.A."/>
        </authorList>
    </citation>
    <scope>NUCLEOTIDE SEQUENCE [LARGE SCALE GENOMIC DNA]</scope>
    <source>
        <strain evidence="3">sbr112.9</strain>
    </source>
</reference>
<sequence length="124" mass="14506">MINAVSYAVFITMLNMRVAFAGVLIEFFKDTNFKGLREIGILNERLECFNLRERLDNQASSLRWTPTITVKYSHNDWLVFYDKPDCDGGDQFHVFANESNYFSDLANSHFDKKISSYQYLVVRL</sequence>
<keyword evidence="1" id="KW-0812">Transmembrane</keyword>
<proteinExistence type="predicted"/>
<feature type="transmembrane region" description="Helical" evidence="1">
    <location>
        <begin position="6"/>
        <end position="28"/>
    </location>
</feature>
<evidence type="ECO:0000313" key="3">
    <source>
        <dbReference type="Proteomes" id="UP000237271"/>
    </source>
</evidence>
<evidence type="ECO:0000256" key="1">
    <source>
        <dbReference type="SAM" id="Phobius"/>
    </source>
</evidence>
<dbReference type="Gene3D" id="2.60.20.10">
    <property type="entry name" value="Crystallins"/>
    <property type="match status" value="1"/>
</dbReference>
<organism evidence="2 3">
    <name type="scientific">Phytophthora palmivora</name>
    <dbReference type="NCBI Taxonomy" id="4796"/>
    <lineage>
        <taxon>Eukaryota</taxon>
        <taxon>Sar</taxon>
        <taxon>Stramenopiles</taxon>
        <taxon>Oomycota</taxon>
        <taxon>Peronosporomycetes</taxon>
        <taxon>Peronosporales</taxon>
        <taxon>Peronosporaceae</taxon>
        <taxon>Phytophthora</taxon>
    </lineage>
</organism>
<name>A0A2P4X1S1_9STRA</name>
<protein>
    <submittedName>
        <fullName evidence="2">Uncharacterized protein</fullName>
    </submittedName>
</protein>
<dbReference type="OrthoDB" id="10508803at2759"/>
<evidence type="ECO:0000313" key="2">
    <source>
        <dbReference type="EMBL" id="POM59498.1"/>
    </source>
</evidence>
<comment type="caution">
    <text evidence="2">The sequence shown here is derived from an EMBL/GenBank/DDBJ whole genome shotgun (WGS) entry which is preliminary data.</text>
</comment>
<dbReference type="Proteomes" id="UP000237271">
    <property type="component" value="Unassembled WGS sequence"/>
</dbReference>
<keyword evidence="3" id="KW-1185">Reference proteome</keyword>
<dbReference type="AlphaFoldDB" id="A0A2P4X1S1"/>
<gene>
    <name evidence="2" type="ORF">PHPALM_31770</name>
</gene>
<accession>A0A2P4X1S1</accession>
<keyword evidence="1" id="KW-0472">Membrane</keyword>
<keyword evidence="1" id="KW-1133">Transmembrane helix</keyword>